<proteinExistence type="predicted"/>
<protein>
    <submittedName>
        <fullName evidence="1">Uncharacterized protein</fullName>
    </submittedName>
</protein>
<sequence length="491" mass="50800">MLLHVSASASALASPPGGVHIATELLSLPTSSQPVMQQLLLSKSYTDIHALFSAHRTALTPADLAAMFVRLAKISKDPAVRGSPELQKFVDIMACAAIERMQQLTPANLCSVVWAASKLKKDLPQSGMFKSFLKAWAAEMEPHVEDLELEQLRKCLAALTRVAFSPGPNWHMKVEAALTARMAAAAEEGAPAVPGAPGGGGGVCPKTLACCLVSAASLGLGAHPSAAFKQAVAAACGAAFAGGPATPAPQTAAAGGGGRDAGRSVCSSLWACAVLGVSLEEGTVRAMVSLVTGMAPAPPSSSSPDGEEGPERTVAVDPALTPLDYAQVFWALSRLRYRPSESELTGLLGGTTRVLPAAQPELLATILWALADLEVVPPQPWLQAVYDSFEARLERAAAEPLQALLHAAASLQLPAPAWRGRLMERLQDVDLRPLPDGNMVDLVTSMHALAMHPPPQLAHRLQDECIKRLAARNSAAAAAGAAAGAAASGNA</sequence>
<dbReference type="AlphaFoldDB" id="A0A150GHR2"/>
<evidence type="ECO:0000313" key="2">
    <source>
        <dbReference type="Proteomes" id="UP000075714"/>
    </source>
</evidence>
<keyword evidence="2" id="KW-1185">Reference proteome</keyword>
<gene>
    <name evidence="1" type="ORF">GPECTOR_23g91</name>
</gene>
<name>A0A150GHR2_GONPE</name>
<evidence type="ECO:0000313" key="1">
    <source>
        <dbReference type="EMBL" id="KXZ49165.1"/>
    </source>
</evidence>
<dbReference type="OrthoDB" id="532561at2759"/>
<reference evidence="2" key="1">
    <citation type="journal article" date="2016" name="Nat. Commun.">
        <title>The Gonium pectorale genome demonstrates co-option of cell cycle regulation during the evolution of multicellularity.</title>
        <authorList>
            <person name="Hanschen E.R."/>
            <person name="Marriage T.N."/>
            <person name="Ferris P.J."/>
            <person name="Hamaji T."/>
            <person name="Toyoda A."/>
            <person name="Fujiyama A."/>
            <person name="Neme R."/>
            <person name="Noguchi H."/>
            <person name="Minakuchi Y."/>
            <person name="Suzuki M."/>
            <person name="Kawai-Toyooka H."/>
            <person name="Smith D.R."/>
            <person name="Sparks H."/>
            <person name="Anderson J."/>
            <person name="Bakaric R."/>
            <person name="Luria V."/>
            <person name="Karger A."/>
            <person name="Kirschner M.W."/>
            <person name="Durand P.M."/>
            <person name="Michod R.E."/>
            <person name="Nozaki H."/>
            <person name="Olson B.J."/>
        </authorList>
    </citation>
    <scope>NUCLEOTIDE SEQUENCE [LARGE SCALE GENOMIC DNA]</scope>
    <source>
        <strain evidence="2">NIES-2863</strain>
    </source>
</reference>
<dbReference type="EMBL" id="LSYV01000024">
    <property type="protein sequence ID" value="KXZ49165.1"/>
    <property type="molecule type" value="Genomic_DNA"/>
</dbReference>
<organism evidence="1 2">
    <name type="scientific">Gonium pectorale</name>
    <name type="common">Green alga</name>
    <dbReference type="NCBI Taxonomy" id="33097"/>
    <lineage>
        <taxon>Eukaryota</taxon>
        <taxon>Viridiplantae</taxon>
        <taxon>Chlorophyta</taxon>
        <taxon>core chlorophytes</taxon>
        <taxon>Chlorophyceae</taxon>
        <taxon>CS clade</taxon>
        <taxon>Chlamydomonadales</taxon>
        <taxon>Volvocaceae</taxon>
        <taxon>Gonium</taxon>
    </lineage>
</organism>
<accession>A0A150GHR2</accession>
<dbReference type="Proteomes" id="UP000075714">
    <property type="component" value="Unassembled WGS sequence"/>
</dbReference>
<comment type="caution">
    <text evidence="1">The sequence shown here is derived from an EMBL/GenBank/DDBJ whole genome shotgun (WGS) entry which is preliminary data.</text>
</comment>